<feature type="region of interest" description="Disordered" evidence="1">
    <location>
        <begin position="251"/>
        <end position="302"/>
    </location>
</feature>
<dbReference type="OrthoDB" id="4841107at2759"/>
<feature type="region of interest" description="Disordered" evidence="1">
    <location>
        <begin position="365"/>
        <end position="440"/>
    </location>
</feature>
<proteinExistence type="predicted"/>
<sequence length="472" mass="52174">MPGPEEARLLPRFISSNQAASPFFYFHHLVDGEDGTLTVQVIGPSLEFRFRHPRARAFHTQSSLARRLLNKTTGFLALVSPSTGERTVLAAAESGHGSGRFGDVLDAPPGVLANSLWTRRVVAVGRLLGLSMAGPFDRGCGGGCFQGSHVEVKLAVHAVAVLLDVFKITRDFDNDLEARHLRSLRGVRWDDGSRPCFEVFFSRRNCGACGKLVRCLEEATGVTIRLLWKPRLELRQYPKRTVTAAARRRLQQRGLDDAEEQDVDLGDELSEEDSDDETVGGEEDRQDEDGRLDDDDDDDDDDVRVIDMVDLRSHPPFSLSPEPHPADAYIDGLAYRVGQMESSPDGAAEAIVQFAQQMTGNQVRWALSPPPAPPRASRCISKPLPATPETRPPAWMMADRRGNTSPPSTTTTSGGYRLPVRNRSSSPCERAAMRDRSPRRYSTGLLERIVVGERRSQSRVSVQIPARRRSAN</sequence>
<dbReference type="AlphaFoldDB" id="A0A0P7ASD6"/>
<reference evidence="2 3" key="1">
    <citation type="submission" date="2015-09" db="EMBL/GenBank/DDBJ databases">
        <title>Draft genome of a European isolate of the apple canker pathogen Neonectria ditissima.</title>
        <authorList>
            <person name="Gomez-Cortecero A."/>
            <person name="Harrison R.J."/>
            <person name="Armitage A.D."/>
        </authorList>
    </citation>
    <scope>NUCLEOTIDE SEQUENCE [LARGE SCALE GENOMIC DNA]</scope>
    <source>
        <strain evidence="2 3">R09/05</strain>
    </source>
</reference>
<dbReference type="EMBL" id="LKCW01000238">
    <property type="protein sequence ID" value="KPM35681.1"/>
    <property type="molecule type" value="Genomic_DNA"/>
</dbReference>
<feature type="compositionally biased region" description="Acidic residues" evidence="1">
    <location>
        <begin position="257"/>
        <end position="302"/>
    </location>
</feature>
<evidence type="ECO:0000313" key="3">
    <source>
        <dbReference type="Proteomes" id="UP000050424"/>
    </source>
</evidence>
<keyword evidence="3" id="KW-1185">Reference proteome</keyword>
<dbReference type="Proteomes" id="UP000050424">
    <property type="component" value="Unassembled WGS sequence"/>
</dbReference>
<comment type="caution">
    <text evidence="2">The sequence shown here is derived from an EMBL/GenBank/DDBJ whole genome shotgun (WGS) entry which is preliminary data.</text>
</comment>
<dbReference type="STRING" id="78410.A0A0P7ASD6"/>
<gene>
    <name evidence="2" type="ORF">AK830_g10877</name>
</gene>
<evidence type="ECO:0000313" key="2">
    <source>
        <dbReference type="EMBL" id="KPM35681.1"/>
    </source>
</evidence>
<protein>
    <submittedName>
        <fullName evidence="2">Uncharacterized protein</fullName>
    </submittedName>
</protein>
<name>A0A0P7ASD6_9HYPO</name>
<feature type="compositionally biased region" description="Low complexity" evidence="1">
    <location>
        <begin position="404"/>
        <end position="413"/>
    </location>
</feature>
<organism evidence="2 3">
    <name type="scientific">Neonectria ditissima</name>
    <dbReference type="NCBI Taxonomy" id="78410"/>
    <lineage>
        <taxon>Eukaryota</taxon>
        <taxon>Fungi</taxon>
        <taxon>Dikarya</taxon>
        <taxon>Ascomycota</taxon>
        <taxon>Pezizomycotina</taxon>
        <taxon>Sordariomycetes</taxon>
        <taxon>Hypocreomycetidae</taxon>
        <taxon>Hypocreales</taxon>
        <taxon>Nectriaceae</taxon>
        <taxon>Neonectria</taxon>
    </lineage>
</organism>
<evidence type="ECO:0000256" key="1">
    <source>
        <dbReference type="SAM" id="MobiDB-lite"/>
    </source>
</evidence>
<accession>A0A0P7ASD6</accession>